<dbReference type="SUPFAM" id="SSF46785">
    <property type="entry name" value="Winged helix' DNA-binding domain"/>
    <property type="match status" value="1"/>
</dbReference>
<reference evidence="2" key="1">
    <citation type="submission" date="2021-07" db="EMBL/GenBank/DDBJ databases">
        <title>Candidatus Kaistella beijingensis sp. nov. isolated from a municipal wastewater treatment plant is involved in sludge foaming.</title>
        <authorList>
            <person name="Song Y."/>
            <person name="Liu S.-J."/>
        </authorList>
    </citation>
    <scope>NUCLEOTIDE SEQUENCE</scope>
    <source>
        <strain evidence="2">DSM 43998</strain>
    </source>
</reference>
<dbReference type="InterPro" id="IPR043129">
    <property type="entry name" value="ATPase_NBD"/>
</dbReference>
<dbReference type="Proteomes" id="UP000887023">
    <property type="component" value="Chromosome"/>
</dbReference>
<name>A0ABX8S754_9ACTN</name>
<evidence type="ECO:0000256" key="1">
    <source>
        <dbReference type="ARBA" id="ARBA00006479"/>
    </source>
</evidence>
<sequence length="393" mass="39541">MRIDDGPVRPGSQSALRSANQRRVVDLLKSMGEVTQARLARETGLAPATVSNIVRELTESGVLDAADVGKRGRVLRFARSAGLVVGVDIGPRGVRVALADMSHAILAQRRAPLDPAAAPAAGLAVARRLLDGATAELGVARQQVVGIGLGVPGPVDPRTGRVGRSAGLPGWVGAVAAEVGATTFDGPVGVDDVTNLAALAEFRWGAGRGARNVVQLTLGDRVGAGIILDGKLIRGRDGTAGEIGHSTVDEFGVLCRCGNRGCLETVAGARAVAELLAPVHGPGLGTADVLRLVTAGDPACVRALADAGRRIGAVVGGLCAALNPDRILLGGELAAAGEVLTTPLRTAARRHGIPSSAMDLPIVPAALGGRAAVLGAVALALDGPLPTMSAEVS</sequence>
<accession>A0ABX8S754</accession>
<dbReference type="InterPro" id="IPR000600">
    <property type="entry name" value="ROK"/>
</dbReference>
<dbReference type="SUPFAM" id="SSF53067">
    <property type="entry name" value="Actin-like ATPase domain"/>
    <property type="match status" value="1"/>
</dbReference>
<dbReference type="RefSeq" id="WP_066469443.1">
    <property type="nucleotide sequence ID" value="NZ_CBCRUZ010000005.1"/>
</dbReference>
<evidence type="ECO:0000313" key="2">
    <source>
        <dbReference type="EMBL" id="QXQ13673.1"/>
    </source>
</evidence>
<evidence type="ECO:0000313" key="3">
    <source>
        <dbReference type="Proteomes" id="UP000887023"/>
    </source>
</evidence>
<dbReference type="CDD" id="cd00090">
    <property type="entry name" value="HTH_ARSR"/>
    <property type="match status" value="1"/>
</dbReference>
<proteinExistence type="inferred from homology"/>
<organism evidence="2 3">
    <name type="scientific">Skermania pinensis</name>
    <dbReference type="NCBI Taxonomy" id="39122"/>
    <lineage>
        <taxon>Bacteria</taxon>
        <taxon>Bacillati</taxon>
        <taxon>Actinomycetota</taxon>
        <taxon>Actinomycetes</taxon>
        <taxon>Mycobacteriales</taxon>
        <taxon>Gordoniaceae</taxon>
        <taxon>Skermania</taxon>
    </lineage>
</organism>
<gene>
    <name evidence="2" type="ORF">KV203_18030</name>
</gene>
<dbReference type="PANTHER" id="PTHR18964">
    <property type="entry name" value="ROK (REPRESSOR, ORF, KINASE) FAMILY"/>
    <property type="match status" value="1"/>
</dbReference>
<dbReference type="EMBL" id="CP079105">
    <property type="protein sequence ID" value="QXQ13673.1"/>
    <property type="molecule type" value="Genomic_DNA"/>
</dbReference>
<dbReference type="PANTHER" id="PTHR18964:SF173">
    <property type="entry name" value="GLUCOKINASE"/>
    <property type="match status" value="1"/>
</dbReference>
<dbReference type="Gene3D" id="3.30.420.40">
    <property type="match status" value="2"/>
</dbReference>
<comment type="similarity">
    <text evidence="1">Belongs to the ROK (NagC/XylR) family.</text>
</comment>
<dbReference type="InterPro" id="IPR036390">
    <property type="entry name" value="WH_DNA-bd_sf"/>
</dbReference>
<dbReference type="InterPro" id="IPR011991">
    <property type="entry name" value="ArsR-like_HTH"/>
</dbReference>
<dbReference type="Gene3D" id="1.10.10.10">
    <property type="entry name" value="Winged helix-like DNA-binding domain superfamily/Winged helix DNA-binding domain"/>
    <property type="match status" value="1"/>
</dbReference>
<protein>
    <submittedName>
        <fullName evidence="2">ROK family transcriptional regulator</fullName>
    </submittedName>
</protein>
<dbReference type="InterPro" id="IPR036388">
    <property type="entry name" value="WH-like_DNA-bd_sf"/>
</dbReference>
<keyword evidence="3" id="KW-1185">Reference proteome</keyword>
<dbReference type="Pfam" id="PF13412">
    <property type="entry name" value="HTH_24"/>
    <property type="match status" value="1"/>
</dbReference>
<dbReference type="Pfam" id="PF00480">
    <property type="entry name" value="ROK"/>
    <property type="match status" value="1"/>
</dbReference>